<keyword evidence="2" id="KW-0238">DNA-binding</keyword>
<proteinExistence type="predicted"/>
<dbReference type="Proteomes" id="UP000547973">
    <property type="component" value="Unassembled WGS sequence"/>
</dbReference>
<dbReference type="PANTHER" id="PTHR33164">
    <property type="entry name" value="TRANSCRIPTIONAL REGULATOR, MARR FAMILY"/>
    <property type="match status" value="1"/>
</dbReference>
<protein>
    <submittedName>
        <fullName evidence="2">DNA-binding MarR family transcriptional regulator</fullName>
    </submittedName>
</protein>
<comment type="caution">
    <text evidence="2">The sequence shown here is derived from an EMBL/GenBank/DDBJ whole genome shotgun (WGS) entry which is preliminary data.</text>
</comment>
<dbReference type="InterPro" id="IPR039422">
    <property type="entry name" value="MarR/SlyA-like"/>
</dbReference>
<organism evidence="2 3">
    <name type="scientific">Demequina lutea</name>
    <dbReference type="NCBI Taxonomy" id="431489"/>
    <lineage>
        <taxon>Bacteria</taxon>
        <taxon>Bacillati</taxon>
        <taxon>Actinomycetota</taxon>
        <taxon>Actinomycetes</taxon>
        <taxon>Micrococcales</taxon>
        <taxon>Demequinaceae</taxon>
        <taxon>Demequina</taxon>
    </lineage>
</organism>
<dbReference type="InterPro" id="IPR000835">
    <property type="entry name" value="HTH_MarR-typ"/>
</dbReference>
<gene>
    <name evidence="2" type="ORF">BKA03_001125</name>
</gene>
<dbReference type="InterPro" id="IPR036388">
    <property type="entry name" value="WH-like_DNA-bd_sf"/>
</dbReference>
<accession>A0A7Y9ZCV8</accession>
<dbReference type="SMART" id="SM00347">
    <property type="entry name" value="HTH_MARR"/>
    <property type="match status" value="1"/>
</dbReference>
<dbReference type="InterPro" id="IPR036390">
    <property type="entry name" value="WH_DNA-bd_sf"/>
</dbReference>
<keyword evidence="3" id="KW-1185">Reference proteome</keyword>
<evidence type="ECO:0000313" key="3">
    <source>
        <dbReference type="Proteomes" id="UP000547973"/>
    </source>
</evidence>
<dbReference type="RefSeq" id="WP_238579428.1">
    <property type="nucleotide sequence ID" value="NZ_BBRC01000007.1"/>
</dbReference>
<dbReference type="PRINTS" id="PR00598">
    <property type="entry name" value="HTHMARR"/>
</dbReference>
<name>A0A7Y9ZCV8_9MICO</name>
<evidence type="ECO:0000313" key="2">
    <source>
        <dbReference type="EMBL" id="NYI41006.1"/>
    </source>
</evidence>
<dbReference type="Gene3D" id="1.10.10.10">
    <property type="entry name" value="Winged helix-like DNA-binding domain superfamily/Winged helix DNA-binding domain"/>
    <property type="match status" value="1"/>
</dbReference>
<reference evidence="2 3" key="1">
    <citation type="submission" date="2020-07" db="EMBL/GenBank/DDBJ databases">
        <title>Sequencing the genomes of 1000 actinobacteria strains.</title>
        <authorList>
            <person name="Klenk H.-P."/>
        </authorList>
    </citation>
    <scope>NUCLEOTIDE SEQUENCE [LARGE SCALE GENOMIC DNA]</scope>
    <source>
        <strain evidence="2 3">DSM 19970</strain>
    </source>
</reference>
<dbReference type="AlphaFoldDB" id="A0A7Y9ZCV8"/>
<dbReference type="PANTHER" id="PTHR33164:SF99">
    <property type="entry name" value="MARR FAMILY REGULATORY PROTEIN"/>
    <property type="match status" value="1"/>
</dbReference>
<feature type="domain" description="HTH marR-type" evidence="1">
    <location>
        <begin position="12"/>
        <end position="148"/>
    </location>
</feature>
<dbReference type="GO" id="GO:0003677">
    <property type="term" value="F:DNA binding"/>
    <property type="evidence" value="ECO:0007669"/>
    <property type="project" value="UniProtKB-KW"/>
</dbReference>
<dbReference type="GO" id="GO:0006950">
    <property type="term" value="P:response to stress"/>
    <property type="evidence" value="ECO:0007669"/>
    <property type="project" value="TreeGrafter"/>
</dbReference>
<sequence>MTYQVPRMSLAESDAWLGLMRVCELLPAALDAQLQANAQITHFEFLVLTSLQLAPEKTLRMTEVAHTTNATLPRLSHVATRLSARGYVERTPCPADKRATNLRLTSAGRSALMRAVPRHIAQARELVIDALSPEQLEQLAAITAAIDARLTTELGPRLGLMANPADTAPANDR</sequence>
<evidence type="ECO:0000259" key="1">
    <source>
        <dbReference type="PROSITE" id="PS50995"/>
    </source>
</evidence>
<dbReference type="PROSITE" id="PS50995">
    <property type="entry name" value="HTH_MARR_2"/>
    <property type="match status" value="1"/>
</dbReference>
<dbReference type="Pfam" id="PF12802">
    <property type="entry name" value="MarR_2"/>
    <property type="match status" value="1"/>
</dbReference>
<dbReference type="EMBL" id="JACBZO010000001">
    <property type="protein sequence ID" value="NYI41006.1"/>
    <property type="molecule type" value="Genomic_DNA"/>
</dbReference>
<dbReference type="SUPFAM" id="SSF46785">
    <property type="entry name" value="Winged helix' DNA-binding domain"/>
    <property type="match status" value="1"/>
</dbReference>
<dbReference type="GO" id="GO:0003700">
    <property type="term" value="F:DNA-binding transcription factor activity"/>
    <property type="evidence" value="ECO:0007669"/>
    <property type="project" value="InterPro"/>
</dbReference>